<keyword evidence="6" id="KW-1185">Reference proteome</keyword>
<protein>
    <recommendedName>
        <fullName evidence="4">Core-binding (CB) domain-containing protein</fullName>
    </recommendedName>
</protein>
<evidence type="ECO:0000259" key="4">
    <source>
        <dbReference type="PROSITE" id="PS51900"/>
    </source>
</evidence>
<feature type="compositionally biased region" description="Polar residues" evidence="3">
    <location>
        <begin position="11"/>
        <end position="20"/>
    </location>
</feature>
<name>A0ABP3CQT9_9FIRM</name>
<keyword evidence="1 2" id="KW-0238">DNA-binding</keyword>
<sequence length="199" mass="22708">MSKIRIRKRGNSYSYSFETSKNPRRMKEKGGFATEDEAFEAGVKAYADWKNGNIGITSERVKLRDYLTARLENVVRPNVKWMTFKNYHNAVVSRIVPHLGEIYLQELRPRDIDLWVKNLARAGLSQGTIRQTKTVLATALKYAIYPAELITTNPTAGINIPRSAPRKVVKRTVITTEQFAAIDVNHKYIRCSKYSITQG</sequence>
<evidence type="ECO:0000313" key="5">
    <source>
        <dbReference type="EMBL" id="GAA0213101.1"/>
    </source>
</evidence>
<comment type="caution">
    <text evidence="5">The sequence shown here is derived from an EMBL/GenBank/DDBJ whole genome shotgun (WGS) entry which is preliminary data.</text>
</comment>
<dbReference type="InterPro" id="IPR011010">
    <property type="entry name" value="DNA_brk_join_enz"/>
</dbReference>
<dbReference type="InterPro" id="IPR044068">
    <property type="entry name" value="CB"/>
</dbReference>
<feature type="domain" description="Core-binding (CB)" evidence="4">
    <location>
        <begin position="57"/>
        <end position="144"/>
    </location>
</feature>
<dbReference type="EMBL" id="BAAACR010000012">
    <property type="protein sequence ID" value="GAA0213101.1"/>
    <property type="molecule type" value="Genomic_DNA"/>
</dbReference>
<dbReference type="SUPFAM" id="SSF56349">
    <property type="entry name" value="DNA breaking-rejoining enzymes"/>
    <property type="match status" value="1"/>
</dbReference>
<dbReference type="Proteomes" id="UP001500399">
    <property type="component" value="Unassembled WGS sequence"/>
</dbReference>
<dbReference type="InterPro" id="IPR004107">
    <property type="entry name" value="Integrase_SAM-like_N"/>
</dbReference>
<accession>A0ABP3CQT9</accession>
<dbReference type="RefSeq" id="WP_304987481.1">
    <property type="nucleotide sequence ID" value="NZ_BAAACR010000012.1"/>
</dbReference>
<dbReference type="Gene3D" id="1.10.150.130">
    <property type="match status" value="1"/>
</dbReference>
<dbReference type="Pfam" id="PF14659">
    <property type="entry name" value="Phage_int_SAM_3"/>
    <property type="match status" value="1"/>
</dbReference>
<proteinExistence type="predicted"/>
<reference evidence="6" key="1">
    <citation type="journal article" date="2019" name="Int. J. Syst. Evol. Microbiol.">
        <title>The Global Catalogue of Microorganisms (GCM) 10K type strain sequencing project: providing services to taxonomists for standard genome sequencing and annotation.</title>
        <authorList>
            <consortium name="The Broad Institute Genomics Platform"/>
            <consortium name="The Broad Institute Genome Sequencing Center for Infectious Disease"/>
            <person name="Wu L."/>
            <person name="Ma J."/>
        </authorList>
    </citation>
    <scope>NUCLEOTIDE SEQUENCE [LARGE SCALE GENOMIC DNA]</scope>
    <source>
        <strain evidence="6">JCM 8542</strain>
    </source>
</reference>
<evidence type="ECO:0000313" key="6">
    <source>
        <dbReference type="Proteomes" id="UP001500399"/>
    </source>
</evidence>
<evidence type="ECO:0000256" key="2">
    <source>
        <dbReference type="PROSITE-ProRule" id="PRU01248"/>
    </source>
</evidence>
<evidence type="ECO:0000256" key="3">
    <source>
        <dbReference type="SAM" id="MobiDB-lite"/>
    </source>
</evidence>
<dbReference type="PROSITE" id="PS51900">
    <property type="entry name" value="CB"/>
    <property type="match status" value="1"/>
</dbReference>
<dbReference type="InterPro" id="IPR010998">
    <property type="entry name" value="Integrase_recombinase_N"/>
</dbReference>
<gene>
    <name evidence="5" type="ORF">GCM10008919_15400</name>
</gene>
<organism evidence="5 6">
    <name type="scientific">Selenomonas dianae</name>
    <dbReference type="NCBI Taxonomy" id="135079"/>
    <lineage>
        <taxon>Bacteria</taxon>
        <taxon>Bacillati</taxon>
        <taxon>Bacillota</taxon>
        <taxon>Negativicutes</taxon>
        <taxon>Selenomonadales</taxon>
        <taxon>Selenomonadaceae</taxon>
        <taxon>Selenomonas</taxon>
    </lineage>
</organism>
<evidence type="ECO:0000256" key="1">
    <source>
        <dbReference type="ARBA" id="ARBA00023125"/>
    </source>
</evidence>
<feature type="region of interest" description="Disordered" evidence="3">
    <location>
        <begin position="8"/>
        <end position="27"/>
    </location>
</feature>